<sequence length="141" mass="14569">MAFLIQQVDGGRIPGIEYLPAGAITPKVGMALTQTGGNLAVASGTTTPTYISMVEKETACTAGDIIPVLRVLPDMMFETTFQADASAIKLGDKVTLHTDGLQVTATKTNGVAEVVGMDGTAASDRVRVRFPAVVNITQSGG</sequence>
<name>A0A174JB99_FLAPL</name>
<dbReference type="AlphaFoldDB" id="A0A174JB99"/>
<dbReference type="Proteomes" id="UP000095746">
    <property type="component" value="Unassembled WGS sequence"/>
</dbReference>
<dbReference type="EMBL" id="CYZT01000213">
    <property type="protein sequence ID" value="CUO94455.1"/>
    <property type="molecule type" value="Genomic_DNA"/>
</dbReference>
<organism evidence="1 2">
    <name type="scientific">Flavonifractor plautii</name>
    <name type="common">Fusobacterium plautii</name>
    <dbReference type="NCBI Taxonomy" id="292800"/>
    <lineage>
        <taxon>Bacteria</taxon>
        <taxon>Bacillati</taxon>
        <taxon>Bacillota</taxon>
        <taxon>Clostridia</taxon>
        <taxon>Eubacteriales</taxon>
        <taxon>Oscillospiraceae</taxon>
        <taxon>Flavonifractor</taxon>
    </lineage>
</organism>
<dbReference type="RefSeq" id="WP_202215594.1">
    <property type="nucleotide sequence ID" value="NZ_JADMSX010000037.1"/>
</dbReference>
<accession>A0A174JB99</accession>
<reference evidence="1 2" key="1">
    <citation type="submission" date="2015-09" db="EMBL/GenBank/DDBJ databases">
        <authorList>
            <consortium name="Pathogen Informatics"/>
        </authorList>
    </citation>
    <scope>NUCLEOTIDE SEQUENCE [LARGE SCALE GENOMIC DNA]</scope>
    <source>
        <strain evidence="1 2">2789STDY5608854</strain>
    </source>
</reference>
<gene>
    <name evidence="1" type="ORF">ERS852411_02427</name>
</gene>
<proteinExistence type="predicted"/>
<evidence type="ECO:0000313" key="2">
    <source>
        <dbReference type="Proteomes" id="UP000095746"/>
    </source>
</evidence>
<protein>
    <submittedName>
        <fullName evidence="1">Uncharacterized protein</fullName>
    </submittedName>
</protein>
<evidence type="ECO:0000313" key="1">
    <source>
        <dbReference type="EMBL" id="CUO94455.1"/>
    </source>
</evidence>